<evidence type="ECO:0000256" key="4">
    <source>
        <dbReference type="ARBA" id="ARBA00022842"/>
    </source>
</evidence>
<evidence type="ECO:0000313" key="6">
    <source>
        <dbReference type="Proteomes" id="UP000245523"/>
    </source>
</evidence>
<dbReference type="RefSeq" id="WP_106199317.1">
    <property type="nucleotide sequence ID" value="NZ_JAXEIU010000033.1"/>
</dbReference>
<sequence length="229" mass="25941">MLAIVFDLDNTLYPYAPSDAAGRTSVYKYLQNFTALSAEEFSNLYIECDQYTKQMHPKTAAGHNRLLFYHRMCEVLNLPTDVHDLPMYNAYWDAYLNAMRLFPGAVEFLQELKAKQIPLGICSDLTLHIQLRKLQKLGLVGVFDKIVTSEECGEEKPSAKMFRDILQKLGASAENSVMIGDNYKRDIVGALQVGMQAILFGESREGVLCAQNFHELRTKLFALLQKMSV</sequence>
<dbReference type="InterPro" id="IPR036412">
    <property type="entry name" value="HAD-like_sf"/>
</dbReference>
<dbReference type="EMBL" id="QGHD01000022">
    <property type="protein sequence ID" value="PWK94243.1"/>
    <property type="molecule type" value="Genomic_DNA"/>
</dbReference>
<comment type="cofactor">
    <cofactor evidence="1">
        <name>Mg(2+)</name>
        <dbReference type="ChEBI" id="CHEBI:18420"/>
    </cofactor>
</comment>
<accession>A0ABX5LJ40</accession>
<dbReference type="Gene3D" id="3.40.50.1000">
    <property type="entry name" value="HAD superfamily/HAD-like"/>
    <property type="match status" value="1"/>
</dbReference>
<reference evidence="5 6" key="1">
    <citation type="submission" date="2018-05" db="EMBL/GenBank/DDBJ databases">
        <title>Animal gut microbial communities from fecal samples from Wisconsin, USA.</title>
        <authorList>
            <person name="Neumann A."/>
        </authorList>
    </citation>
    <scope>NUCLEOTIDE SEQUENCE [LARGE SCALE GENOMIC DNA]</scope>
    <source>
        <strain evidence="5 6">UWS4</strain>
    </source>
</reference>
<dbReference type="InterPro" id="IPR006439">
    <property type="entry name" value="HAD-SF_hydro_IA"/>
</dbReference>
<protein>
    <submittedName>
        <fullName evidence="5">Hydrolase of the HAD superfamily</fullName>
    </submittedName>
</protein>
<dbReference type="SFLD" id="SFLDG01129">
    <property type="entry name" value="C1.5:_HAD__Beta-PGM__Phosphata"/>
    <property type="match status" value="1"/>
</dbReference>
<dbReference type="InterPro" id="IPR023214">
    <property type="entry name" value="HAD_sf"/>
</dbReference>
<keyword evidence="3 5" id="KW-0378">Hydrolase</keyword>
<keyword evidence="4" id="KW-0460">Magnesium</keyword>
<evidence type="ECO:0000256" key="2">
    <source>
        <dbReference type="ARBA" id="ARBA00022723"/>
    </source>
</evidence>
<name>A0ABX5LJ40_9BACT</name>
<proteinExistence type="predicted"/>
<dbReference type="NCBIfam" id="TIGR01549">
    <property type="entry name" value="HAD-SF-IA-v1"/>
    <property type="match status" value="1"/>
</dbReference>
<evidence type="ECO:0000313" key="5">
    <source>
        <dbReference type="EMBL" id="PWK94243.1"/>
    </source>
</evidence>
<dbReference type="GO" id="GO:0016787">
    <property type="term" value="F:hydrolase activity"/>
    <property type="evidence" value="ECO:0007669"/>
    <property type="project" value="UniProtKB-KW"/>
</dbReference>
<dbReference type="Proteomes" id="UP000245523">
    <property type="component" value="Unassembled WGS sequence"/>
</dbReference>
<keyword evidence="2" id="KW-0479">Metal-binding</keyword>
<evidence type="ECO:0000256" key="3">
    <source>
        <dbReference type="ARBA" id="ARBA00022801"/>
    </source>
</evidence>
<dbReference type="Gene3D" id="1.10.150.520">
    <property type="match status" value="1"/>
</dbReference>
<organism evidence="5 6">
    <name type="scientific">Hallerella porci</name>
    <dbReference type="NCBI Taxonomy" id="1945871"/>
    <lineage>
        <taxon>Bacteria</taxon>
        <taxon>Pseudomonadati</taxon>
        <taxon>Fibrobacterota</taxon>
        <taxon>Fibrobacteria</taxon>
        <taxon>Fibrobacterales</taxon>
        <taxon>Fibrobacteraceae</taxon>
        <taxon>Hallerella</taxon>
    </lineage>
</organism>
<dbReference type="PANTHER" id="PTHR46470:SF2">
    <property type="entry name" value="GLYCERALDEHYDE 3-PHOSPHATE PHOSPHATASE"/>
    <property type="match status" value="1"/>
</dbReference>
<comment type="caution">
    <text evidence="5">The sequence shown here is derived from an EMBL/GenBank/DDBJ whole genome shotgun (WGS) entry which is preliminary data.</text>
</comment>
<evidence type="ECO:0000256" key="1">
    <source>
        <dbReference type="ARBA" id="ARBA00001946"/>
    </source>
</evidence>
<dbReference type="SFLD" id="SFLDS00003">
    <property type="entry name" value="Haloacid_Dehalogenase"/>
    <property type="match status" value="1"/>
</dbReference>
<dbReference type="Pfam" id="PF00702">
    <property type="entry name" value="Hydrolase"/>
    <property type="match status" value="1"/>
</dbReference>
<gene>
    <name evidence="5" type="ORF">B0H50_12218</name>
</gene>
<dbReference type="InterPro" id="IPR051400">
    <property type="entry name" value="HAD-like_hydrolase"/>
</dbReference>
<dbReference type="SUPFAM" id="SSF56784">
    <property type="entry name" value="HAD-like"/>
    <property type="match status" value="1"/>
</dbReference>
<dbReference type="PANTHER" id="PTHR46470">
    <property type="entry name" value="N-ACYLNEURAMINATE-9-PHOSPHATASE"/>
    <property type="match status" value="1"/>
</dbReference>
<dbReference type="PRINTS" id="PR00413">
    <property type="entry name" value="HADHALOGNASE"/>
</dbReference>
<keyword evidence="6" id="KW-1185">Reference proteome</keyword>